<dbReference type="InterPro" id="IPR036890">
    <property type="entry name" value="HATPase_C_sf"/>
</dbReference>
<dbReference type="SUPFAM" id="SSF55874">
    <property type="entry name" value="ATPase domain of HSP90 chaperone/DNA topoisomerase II/histidine kinase"/>
    <property type="match status" value="1"/>
</dbReference>
<dbReference type="OrthoDB" id="227596at2"/>
<evidence type="ECO:0000313" key="12">
    <source>
        <dbReference type="Proteomes" id="UP000198504"/>
    </source>
</evidence>
<evidence type="ECO:0000256" key="9">
    <source>
        <dbReference type="SAM" id="Phobius"/>
    </source>
</evidence>
<evidence type="ECO:0000256" key="3">
    <source>
        <dbReference type="ARBA" id="ARBA00022553"/>
    </source>
</evidence>
<dbReference type="Pfam" id="PF07730">
    <property type="entry name" value="HisKA_3"/>
    <property type="match status" value="1"/>
</dbReference>
<dbReference type="GO" id="GO:0016020">
    <property type="term" value="C:membrane"/>
    <property type="evidence" value="ECO:0007669"/>
    <property type="project" value="InterPro"/>
</dbReference>
<dbReference type="GO" id="GO:0005524">
    <property type="term" value="F:ATP binding"/>
    <property type="evidence" value="ECO:0007669"/>
    <property type="project" value="UniProtKB-KW"/>
</dbReference>
<dbReference type="AlphaFoldDB" id="A0A1H9N901"/>
<dbReference type="Gene3D" id="1.20.5.1930">
    <property type="match status" value="1"/>
</dbReference>
<gene>
    <name evidence="11" type="ORF">SAMN05421756_11316</name>
</gene>
<proteinExistence type="predicted"/>
<reference evidence="12" key="1">
    <citation type="submission" date="2016-10" db="EMBL/GenBank/DDBJ databases">
        <authorList>
            <person name="Varghese N."/>
            <person name="Submissions S."/>
        </authorList>
    </citation>
    <scope>NUCLEOTIDE SEQUENCE [LARGE SCALE GENOMIC DNA]</scope>
    <source>
        <strain evidence="12">CGMCC 4.6856</strain>
    </source>
</reference>
<organism evidence="11 12">
    <name type="scientific">Microlunatus flavus</name>
    <dbReference type="NCBI Taxonomy" id="1036181"/>
    <lineage>
        <taxon>Bacteria</taxon>
        <taxon>Bacillati</taxon>
        <taxon>Actinomycetota</taxon>
        <taxon>Actinomycetes</taxon>
        <taxon>Propionibacteriales</taxon>
        <taxon>Propionibacteriaceae</taxon>
        <taxon>Microlunatus</taxon>
    </lineage>
</organism>
<feature type="domain" description="Signal transduction histidine kinase subgroup 3 dimerisation and phosphoacceptor" evidence="10">
    <location>
        <begin position="211"/>
        <end position="274"/>
    </location>
</feature>
<dbReference type="EMBL" id="FOFA01000013">
    <property type="protein sequence ID" value="SER32149.1"/>
    <property type="molecule type" value="Genomic_DNA"/>
</dbReference>
<dbReference type="Gene3D" id="3.30.565.10">
    <property type="entry name" value="Histidine kinase-like ATPase, C-terminal domain"/>
    <property type="match status" value="1"/>
</dbReference>
<evidence type="ECO:0000256" key="1">
    <source>
        <dbReference type="ARBA" id="ARBA00000085"/>
    </source>
</evidence>
<protein>
    <recommendedName>
        <fullName evidence="2">histidine kinase</fullName>
        <ecNumber evidence="2">2.7.13.3</ecNumber>
    </recommendedName>
</protein>
<evidence type="ECO:0000256" key="7">
    <source>
        <dbReference type="ARBA" id="ARBA00022840"/>
    </source>
</evidence>
<keyword evidence="9" id="KW-0812">Transmembrane</keyword>
<evidence type="ECO:0000256" key="4">
    <source>
        <dbReference type="ARBA" id="ARBA00022679"/>
    </source>
</evidence>
<feature type="transmembrane region" description="Helical" evidence="9">
    <location>
        <begin position="114"/>
        <end position="137"/>
    </location>
</feature>
<keyword evidence="9" id="KW-0472">Membrane</keyword>
<dbReference type="PANTHER" id="PTHR24421">
    <property type="entry name" value="NITRATE/NITRITE SENSOR PROTEIN NARX-RELATED"/>
    <property type="match status" value="1"/>
</dbReference>
<evidence type="ECO:0000259" key="10">
    <source>
        <dbReference type="Pfam" id="PF07730"/>
    </source>
</evidence>
<dbReference type="STRING" id="1036181.SAMN05421756_11316"/>
<comment type="catalytic activity">
    <reaction evidence="1">
        <text>ATP + protein L-histidine = ADP + protein N-phospho-L-histidine.</text>
        <dbReference type="EC" id="2.7.13.3"/>
    </reaction>
</comment>
<keyword evidence="3" id="KW-0597">Phosphoprotein</keyword>
<dbReference type="GO" id="GO:0046983">
    <property type="term" value="F:protein dimerization activity"/>
    <property type="evidence" value="ECO:0007669"/>
    <property type="project" value="InterPro"/>
</dbReference>
<keyword evidence="7" id="KW-0067">ATP-binding</keyword>
<dbReference type="GO" id="GO:0000155">
    <property type="term" value="F:phosphorelay sensor kinase activity"/>
    <property type="evidence" value="ECO:0007669"/>
    <property type="project" value="InterPro"/>
</dbReference>
<dbReference type="Proteomes" id="UP000198504">
    <property type="component" value="Unassembled WGS sequence"/>
</dbReference>
<keyword evidence="4" id="KW-0808">Transferase</keyword>
<evidence type="ECO:0000313" key="11">
    <source>
        <dbReference type="EMBL" id="SER32149.1"/>
    </source>
</evidence>
<keyword evidence="5" id="KW-0547">Nucleotide-binding</keyword>
<evidence type="ECO:0000256" key="2">
    <source>
        <dbReference type="ARBA" id="ARBA00012438"/>
    </source>
</evidence>
<dbReference type="PANTHER" id="PTHR24421:SF10">
    <property type="entry name" value="NITRATE_NITRITE SENSOR PROTEIN NARQ"/>
    <property type="match status" value="1"/>
</dbReference>
<feature type="transmembrane region" description="Helical" evidence="9">
    <location>
        <begin position="157"/>
        <end position="177"/>
    </location>
</feature>
<dbReference type="RefSeq" id="WP_091186561.1">
    <property type="nucleotide sequence ID" value="NZ_FOFA01000013.1"/>
</dbReference>
<keyword evidence="6 11" id="KW-0418">Kinase</keyword>
<evidence type="ECO:0000256" key="6">
    <source>
        <dbReference type="ARBA" id="ARBA00022777"/>
    </source>
</evidence>
<keyword evidence="8" id="KW-0902">Two-component regulatory system</keyword>
<keyword evidence="9" id="KW-1133">Transmembrane helix</keyword>
<dbReference type="EC" id="2.7.13.3" evidence="2"/>
<evidence type="ECO:0000256" key="5">
    <source>
        <dbReference type="ARBA" id="ARBA00022741"/>
    </source>
</evidence>
<dbReference type="InterPro" id="IPR011712">
    <property type="entry name" value="Sig_transdc_His_kin_sub3_dim/P"/>
</dbReference>
<feature type="transmembrane region" description="Helical" evidence="9">
    <location>
        <begin position="53"/>
        <end position="74"/>
    </location>
</feature>
<sequence length="409" mass="42087">MAPSRRRVVPSRPVLRREALGAAWLLVGAAIGLAALLLVTGLVQVVAPGRGSASVALTLALVLLVALLGLLPGVRELEVTAARTLLGVRSELVLPEEPAATHRRRTVATVATHLVLGLLAGVLLVGVLPALVASVVVQLRGGPVQLAGRTFAPWSGPAALATGLAGVLLVGLAVTGLRRLAVRAVARLLGPTAQDRLVVALARLEAEAAHTRLARELHDGIGHALTIIGLQAAAGRRVLASDPRRTEESLGTIEDTARGALGELDDLLGSLRSGAVVRETAPGLDRLDALLATYRSGGMTLDCRVDELPWVPRLTSTTAYLVVAEGLTNAARHAAPGAVQLRVATTARALRVQVSSPRTPAGTVPATARGLGLTGVAERVRLLGGSVQAGPVGGRWVLDVELPRNGTRG</sequence>
<dbReference type="InterPro" id="IPR050482">
    <property type="entry name" value="Sensor_HK_TwoCompSys"/>
</dbReference>
<name>A0A1H9N901_9ACTN</name>
<evidence type="ECO:0000256" key="8">
    <source>
        <dbReference type="ARBA" id="ARBA00023012"/>
    </source>
</evidence>
<accession>A0A1H9N901</accession>
<keyword evidence="12" id="KW-1185">Reference proteome</keyword>
<feature type="transmembrane region" description="Helical" evidence="9">
    <location>
        <begin position="21"/>
        <end position="47"/>
    </location>
</feature>